<sequence length="76" mass="8428">MNTSMNERFFEGILPAYDFVFIAKQLLVQFGSDMTYGQCETQFCPQIVDKIDGHNTLITTIACAAVCKEAMLILAG</sequence>
<dbReference type="AlphaFoldDB" id="A0A9D4GBX9"/>
<name>A0A9D4GBX9_DREPO</name>
<evidence type="ECO:0000313" key="2">
    <source>
        <dbReference type="Proteomes" id="UP000828390"/>
    </source>
</evidence>
<keyword evidence="2" id="KW-1185">Reference proteome</keyword>
<organism evidence="1 2">
    <name type="scientific">Dreissena polymorpha</name>
    <name type="common">Zebra mussel</name>
    <name type="synonym">Mytilus polymorpha</name>
    <dbReference type="NCBI Taxonomy" id="45954"/>
    <lineage>
        <taxon>Eukaryota</taxon>
        <taxon>Metazoa</taxon>
        <taxon>Spiralia</taxon>
        <taxon>Lophotrochozoa</taxon>
        <taxon>Mollusca</taxon>
        <taxon>Bivalvia</taxon>
        <taxon>Autobranchia</taxon>
        <taxon>Heteroconchia</taxon>
        <taxon>Euheterodonta</taxon>
        <taxon>Imparidentia</taxon>
        <taxon>Neoheterodontei</taxon>
        <taxon>Myida</taxon>
        <taxon>Dreissenoidea</taxon>
        <taxon>Dreissenidae</taxon>
        <taxon>Dreissena</taxon>
    </lineage>
</organism>
<accession>A0A9D4GBX9</accession>
<dbReference type="Proteomes" id="UP000828390">
    <property type="component" value="Unassembled WGS sequence"/>
</dbReference>
<proteinExistence type="predicted"/>
<protein>
    <submittedName>
        <fullName evidence="1">Uncharacterized protein</fullName>
    </submittedName>
</protein>
<dbReference type="EMBL" id="JAIWYP010000006">
    <property type="protein sequence ID" value="KAH3814299.1"/>
    <property type="molecule type" value="Genomic_DNA"/>
</dbReference>
<comment type="caution">
    <text evidence="1">The sequence shown here is derived from an EMBL/GenBank/DDBJ whole genome shotgun (WGS) entry which is preliminary data.</text>
</comment>
<reference evidence="1" key="1">
    <citation type="journal article" date="2019" name="bioRxiv">
        <title>The Genome of the Zebra Mussel, Dreissena polymorpha: A Resource for Invasive Species Research.</title>
        <authorList>
            <person name="McCartney M.A."/>
            <person name="Auch B."/>
            <person name="Kono T."/>
            <person name="Mallez S."/>
            <person name="Zhang Y."/>
            <person name="Obille A."/>
            <person name="Becker A."/>
            <person name="Abrahante J.E."/>
            <person name="Garbe J."/>
            <person name="Badalamenti J.P."/>
            <person name="Herman A."/>
            <person name="Mangelson H."/>
            <person name="Liachko I."/>
            <person name="Sullivan S."/>
            <person name="Sone E.D."/>
            <person name="Koren S."/>
            <person name="Silverstein K.A.T."/>
            <person name="Beckman K.B."/>
            <person name="Gohl D.M."/>
        </authorList>
    </citation>
    <scope>NUCLEOTIDE SEQUENCE</scope>
    <source>
        <strain evidence="1">Duluth1</strain>
        <tissue evidence="1">Whole animal</tissue>
    </source>
</reference>
<reference evidence="1" key="2">
    <citation type="submission" date="2020-11" db="EMBL/GenBank/DDBJ databases">
        <authorList>
            <person name="McCartney M.A."/>
            <person name="Auch B."/>
            <person name="Kono T."/>
            <person name="Mallez S."/>
            <person name="Becker A."/>
            <person name="Gohl D.M."/>
            <person name="Silverstein K.A.T."/>
            <person name="Koren S."/>
            <person name="Bechman K.B."/>
            <person name="Herman A."/>
            <person name="Abrahante J.E."/>
            <person name="Garbe J."/>
        </authorList>
    </citation>
    <scope>NUCLEOTIDE SEQUENCE</scope>
    <source>
        <strain evidence="1">Duluth1</strain>
        <tissue evidence="1">Whole animal</tissue>
    </source>
</reference>
<evidence type="ECO:0000313" key="1">
    <source>
        <dbReference type="EMBL" id="KAH3814299.1"/>
    </source>
</evidence>
<gene>
    <name evidence="1" type="ORF">DPMN_142795</name>
</gene>